<dbReference type="Gene3D" id="2.90.10.30">
    <property type="match status" value="1"/>
</dbReference>
<keyword evidence="10 18" id="KW-1133">Transmembrane helix</keyword>
<name>A0AAW1WIN2_RUBAR</name>
<dbReference type="Gene3D" id="1.10.510.10">
    <property type="entry name" value="Transferase(Phosphotransferase) domain 1"/>
    <property type="match status" value="1"/>
</dbReference>
<evidence type="ECO:0000256" key="10">
    <source>
        <dbReference type="ARBA" id="ARBA00022989"/>
    </source>
</evidence>
<dbReference type="PROSITE" id="PS50948">
    <property type="entry name" value="PAN"/>
    <property type="match status" value="1"/>
</dbReference>
<dbReference type="SMART" id="SM00108">
    <property type="entry name" value="B_lectin"/>
    <property type="match status" value="1"/>
</dbReference>
<keyword evidence="5 18" id="KW-0812">Transmembrane</keyword>
<dbReference type="CDD" id="cd00028">
    <property type="entry name" value="B_lectin"/>
    <property type="match status" value="1"/>
</dbReference>
<feature type="domain" description="Bulb-type lectin" evidence="20">
    <location>
        <begin position="39"/>
        <end position="164"/>
    </location>
</feature>
<dbReference type="InterPro" id="IPR000858">
    <property type="entry name" value="S_locus_glycoprot_dom"/>
</dbReference>
<keyword evidence="23" id="KW-1185">Reference proteome</keyword>
<comment type="catalytic activity">
    <reaction evidence="14 16">
        <text>L-threonyl-[protein] + ATP = O-phospho-L-threonyl-[protein] + ADP + H(+)</text>
        <dbReference type="Rhea" id="RHEA:46608"/>
        <dbReference type="Rhea" id="RHEA-COMP:11060"/>
        <dbReference type="Rhea" id="RHEA-COMP:11605"/>
        <dbReference type="ChEBI" id="CHEBI:15378"/>
        <dbReference type="ChEBI" id="CHEBI:30013"/>
        <dbReference type="ChEBI" id="CHEBI:30616"/>
        <dbReference type="ChEBI" id="CHEBI:61977"/>
        <dbReference type="ChEBI" id="CHEBI:456216"/>
        <dbReference type="EC" id="2.7.11.1"/>
    </reaction>
</comment>
<keyword evidence="6" id="KW-0732">Signal</keyword>
<evidence type="ECO:0000256" key="18">
    <source>
        <dbReference type="SAM" id="Phobius"/>
    </source>
</evidence>
<reference evidence="22 23" key="1">
    <citation type="journal article" date="2023" name="G3 (Bethesda)">
        <title>A chromosome-length genome assembly and annotation of blackberry (Rubus argutus, cv. 'Hillquist').</title>
        <authorList>
            <person name="Bruna T."/>
            <person name="Aryal R."/>
            <person name="Dudchenko O."/>
            <person name="Sargent D.J."/>
            <person name="Mead D."/>
            <person name="Buti M."/>
            <person name="Cavallini A."/>
            <person name="Hytonen T."/>
            <person name="Andres J."/>
            <person name="Pham M."/>
            <person name="Weisz D."/>
            <person name="Mascagni F."/>
            <person name="Usai G."/>
            <person name="Natali L."/>
            <person name="Bassil N."/>
            <person name="Fernandez G.E."/>
            <person name="Lomsadze A."/>
            <person name="Armour M."/>
            <person name="Olukolu B."/>
            <person name="Poorten T."/>
            <person name="Britton C."/>
            <person name="Davik J."/>
            <person name="Ashrafi H."/>
            <person name="Aiden E.L."/>
            <person name="Borodovsky M."/>
            <person name="Worthington M."/>
        </authorList>
    </citation>
    <scope>NUCLEOTIDE SEQUENCE [LARGE SCALE GENOMIC DNA]</scope>
    <source>
        <strain evidence="22">PI 553951</strain>
    </source>
</reference>
<dbReference type="SMART" id="SM00220">
    <property type="entry name" value="S_TKc"/>
    <property type="match status" value="1"/>
</dbReference>
<evidence type="ECO:0000256" key="11">
    <source>
        <dbReference type="ARBA" id="ARBA00023136"/>
    </source>
</evidence>
<keyword evidence="4 16" id="KW-0808">Transferase</keyword>
<evidence type="ECO:0000256" key="15">
    <source>
        <dbReference type="ARBA" id="ARBA00048679"/>
    </source>
</evidence>
<feature type="transmembrane region" description="Helical" evidence="18">
    <location>
        <begin position="461"/>
        <end position="482"/>
    </location>
</feature>
<dbReference type="SMART" id="SM00473">
    <property type="entry name" value="PAN_AP"/>
    <property type="match status" value="1"/>
</dbReference>
<sequence>MEEEVTGRLEHGGEGEFVGAGEMGTAEPEGKEKGIGRGPDNLLPGKSLSANQSLPSFNGTFALGFFSPENSTKYFLGIWYNTVPSNTAIVWVANRESPLDSPGVFTLGDDGNLVVLDEARKVIVWSSNVSVSAATKKSTTGLLMDTGNLVLRSGHDTLWESFDHPSDTMLPGMKISLNKRTGQQRHLTSWAAVDDPQPGNFTLGIDPKGPAQFFIWNENTPYVRSTSYIGMETNTAFTVDGENEPSTNGTAYFLTYNIDADEAYLTYGVSNSSVRLRFMLNPNGQDELLLWMDNSETWFSLWKQPVDNCDFYARCGPYGSCHRNETLTLSSPCKCLTGFRPKFQKQWDMGNWSGGCVREKPLPLRCDNQTEGYFQTFERLKLPDQSVLLDNKSIIECKSECNQNCSCTAYAYINSTESSSAGKCLTWFGDLMDVVENQTLGPNIYVRLQGVPHGNSLKRSLVIAIVSAIAGLITIIFGYFLWKKTWGKGREYSEIIRNGIAGGGENDIELPLFSLKSILAATNNFSEANKLGEGGFGPVYKGILHVHEVAMKRLSKKSGQGHQEFMNELKLIANLQHTNLVRLLGCCVEDEEQILVYEYMPNRSLDKFLFDPSENTKLDWDRRFHIIEGIAQGVLYIHKYSRLKIIHRDLKASNVLLDEAMNPKISDFGMAKIFEINQTEANTNRIVGTYGYMSPEYARYGHFSEKSDVFSFGVLLLEIISGKKNASFYHYEHSLTLAGWAWKLWKEGRGMEVIDASVRETCQPHEALRCIHVGFLCVQEAPADRPTMSSVVHMLQANEGTALPPSKEPAFSTHRNSPATGSSSQPPTIFSVNSLTISTLEGR</sequence>
<evidence type="ECO:0000256" key="13">
    <source>
        <dbReference type="ARBA" id="ARBA00023180"/>
    </source>
</evidence>
<evidence type="ECO:0000256" key="3">
    <source>
        <dbReference type="ARBA" id="ARBA00022527"/>
    </source>
</evidence>
<dbReference type="InterPro" id="IPR001245">
    <property type="entry name" value="Ser-Thr/Tyr_kinase_cat_dom"/>
</dbReference>
<evidence type="ECO:0000259" key="20">
    <source>
        <dbReference type="PROSITE" id="PS50927"/>
    </source>
</evidence>
<dbReference type="InterPro" id="IPR021820">
    <property type="entry name" value="S-locus_recpt_kinase_C"/>
</dbReference>
<keyword evidence="9 16" id="KW-0067">ATP-binding</keyword>
<dbReference type="EC" id="2.7.11.1" evidence="16"/>
<keyword evidence="7 16" id="KW-0547">Nucleotide-binding</keyword>
<dbReference type="SUPFAM" id="SSF51110">
    <property type="entry name" value="alpha-D-mannose-specific plant lectins"/>
    <property type="match status" value="1"/>
</dbReference>
<evidence type="ECO:0000256" key="8">
    <source>
        <dbReference type="ARBA" id="ARBA00022777"/>
    </source>
</evidence>
<dbReference type="Pfam" id="PF08276">
    <property type="entry name" value="PAN_2"/>
    <property type="match status" value="1"/>
</dbReference>
<dbReference type="Pfam" id="PF01453">
    <property type="entry name" value="B_lectin"/>
    <property type="match status" value="1"/>
</dbReference>
<evidence type="ECO:0000256" key="7">
    <source>
        <dbReference type="ARBA" id="ARBA00022741"/>
    </source>
</evidence>
<evidence type="ECO:0000256" key="9">
    <source>
        <dbReference type="ARBA" id="ARBA00022840"/>
    </source>
</evidence>
<gene>
    <name evidence="22" type="ORF">M0R45_032990</name>
</gene>
<comment type="catalytic activity">
    <reaction evidence="15 16">
        <text>L-seryl-[protein] + ATP = O-phospho-L-seryl-[protein] + ADP + H(+)</text>
        <dbReference type="Rhea" id="RHEA:17989"/>
        <dbReference type="Rhea" id="RHEA-COMP:9863"/>
        <dbReference type="Rhea" id="RHEA-COMP:11604"/>
        <dbReference type="ChEBI" id="CHEBI:15378"/>
        <dbReference type="ChEBI" id="CHEBI:29999"/>
        <dbReference type="ChEBI" id="CHEBI:30616"/>
        <dbReference type="ChEBI" id="CHEBI:83421"/>
        <dbReference type="ChEBI" id="CHEBI:456216"/>
        <dbReference type="EC" id="2.7.11.1"/>
    </reaction>
</comment>
<dbReference type="GO" id="GO:0005524">
    <property type="term" value="F:ATP binding"/>
    <property type="evidence" value="ECO:0007669"/>
    <property type="project" value="UniProtKB-KW"/>
</dbReference>
<keyword evidence="13" id="KW-0325">Glycoprotein</keyword>
<keyword evidence="3 16" id="KW-0723">Serine/threonine-protein kinase</keyword>
<feature type="region of interest" description="Disordered" evidence="17">
    <location>
        <begin position="802"/>
        <end position="830"/>
    </location>
</feature>
<dbReference type="PROSITE" id="PS50011">
    <property type="entry name" value="PROTEIN_KINASE_DOM"/>
    <property type="match status" value="1"/>
</dbReference>
<evidence type="ECO:0000256" key="14">
    <source>
        <dbReference type="ARBA" id="ARBA00047899"/>
    </source>
</evidence>
<feature type="region of interest" description="Disordered" evidence="17">
    <location>
        <begin position="1"/>
        <end position="47"/>
    </location>
</feature>
<evidence type="ECO:0000313" key="22">
    <source>
        <dbReference type="EMBL" id="KAK9924631.1"/>
    </source>
</evidence>
<evidence type="ECO:0000256" key="4">
    <source>
        <dbReference type="ARBA" id="ARBA00022679"/>
    </source>
</evidence>
<dbReference type="InterPro" id="IPR011009">
    <property type="entry name" value="Kinase-like_dom_sf"/>
</dbReference>
<dbReference type="Pfam" id="PF07714">
    <property type="entry name" value="PK_Tyr_Ser-Thr"/>
    <property type="match status" value="1"/>
</dbReference>
<feature type="compositionally biased region" description="Polar residues" evidence="17">
    <location>
        <begin position="813"/>
        <end position="830"/>
    </location>
</feature>
<dbReference type="FunFam" id="3.30.200.20:FF:000195">
    <property type="entry name" value="G-type lectin S-receptor-like serine/threonine-protein kinase"/>
    <property type="match status" value="1"/>
</dbReference>
<dbReference type="PANTHER" id="PTHR27002:SF841">
    <property type="entry name" value="RECEPTOR-LIKE SERINE_THREONINE-PROTEIN KINASE"/>
    <property type="match status" value="1"/>
</dbReference>
<comment type="subcellular location">
    <subcellularLocation>
        <location evidence="1">Cell membrane</location>
        <topology evidence="1">Single-pass type I membrane protein</topology>
    </subcellularLocation>
</comment>
<dbReference type="Proteomes" id="UP001457282">
    <property type="component" value="Unassembled WGS sequence"/>
</dbReference>
<dbReference type="InterPro" id="IPR036426">
    <property type="entry name" value="Bulb-type_lectin_dom_sf"/>
</dbReference>
<evidence type="ECO:0000256" key="17">
    <source>
        <dbReference type="SAM" id="MobiDB-lite"/>
    </source>
</evidence>
<dbReference type="EMBL" id="JBEDUW010000006">
    <property type="protein sequence ID" value="KAK9924631.1"/>
    <property type="molecule type" value="Genomic_DNA"/>
</dbReference>
<dbReference type="FunFam" id="1.10.510.10:FF:000060">
    <property type="entry name" value="G-type lectin S-receptor-like serine/threonine-protein kinase"/>
    <property type="match status" value="1"/>
</dbReference>
<comment type="caution">
    <text evidence="22">The sequence shown here is derived from an EMBL/GenBank/DDBJ whole genome shotgun (WGS) entry which is preliminary data.</text>
</comment>
<dbReference type="Pfam" id="PF11883">
    <property type="entry name" value="DUF3403"/>
    <property type="match status" value="1"/>
</dbReference>
<proteinExistence type="inferred from homology"/>
<dbReference type="Pfam" id="PF00954">
    <property type="entry name" value="S_locus_glycop"/>
    <property type="match status" value="1"/>
</dbReference>
<dbReference type="InterPro" id="IPR024171">
    <property type="entry name" value="SRK-like_kinase"/>
</dbReference>
<dbReference type="PROSITE" id="PS00108">
    <property type="entry name" value="PROTEIN_KINASE_ST"/>
    <property type="match status" value="1"/>
</dbReference>
<evidence type="ECO:0000256" key="6">
    <source>
        <dbReference type="ARBA" id="ARBA00022729"/>
    </source>
</evidence>
<dbReference type="InterPro" id="IPR003609">
    <property type="entry name" value="Pan_app"/>
</dbReference>
<comment type="similarity">
    <text evidence="16">Belongs to the protein kinase superfamily. Ser/Thr protein kinase family.</text>
</comment>
<dbReference type="CDD" id="cd01098">
    <property type="entry name" value="PAN_AP_plant"/>
    <property type="match status" value="1"/>
</dbReference>
<keyword evidence="12" id="KW-1015">Disulfide bond</keyword>
<evidence type="ECO:0000313" key="23">
    <source>
        <dbReference type="Proteomes" id="UP001457282"/>
    </source>
</evidence>
<dbReference type="InterPro" id="IPR000719">
    <property type="entry name" value="Prot_kinase_dom"/>
</dbReference>
<dbReference type="InterPro" id="IPR008271">
    <property type="entry name" value="Ser/Thr_kinase_AS"/>
</dbReference>
<evidence type="ECO:0000259" key="19">
    <source>
        <dbReference type="PROSITE" id="PS50011"/>
    </source>
</evidence>
<keyword evidence="2" id="KW-1003">Cell membrane</keyword>
<dbReference type="PROSITE" id="PS50927">
    <property type="entry name" value="BULB_LECTIN"/>
    <property type="match status" value="1"/>
</dbReference>
<protein>
    <recommendedName>
        <fullName evidence="16">Receptor-like serine/threonine-protein kinase</fullName>
        <ecNumber evidence="16">2.7.11.1</ecNumber>
    </recommendedName>
</protein>
<dbReference type="GO" id="GO:0005886">
    <property type="term" value="C:plasma membrane"/>
    <property type="evidence" value="ECO:0007669"/>
    <property type="project" value="UniProtKB-SubCell"/>
</dbReference>
<accession>A0AAW1WIN2</accession>
<organism evidence="22 23">
    <name type="scientific">Rubus argutus</name>
    <name type="common">Southern blackberry</name>
    <dbReference type="NCBI Taxonomy" id="59490"/>
    <lineage>
        <taxon>Eukaryota</taxon>
        <taxon>Viridiplantae</taxon>
        <taxon>Streptophyta</taxon>
        <taxon>Embryophyta</taxon>
        <taxon>Tracheophyta</taxon>
        <taxon>Spermatophyta</taxon>
        <taxon>Magnoliopsida</taxon>
        <taxon>eudicotyledons</taxon>
        <taxon>Gunneridae</taxon>
        <taxon>Pentapetalae</taxon>
        <taxon>rosids</taxon>
        <taxon>fabids</taxon>
        <taxon>Rosales</taxon>
        <taxon>Rosaceae</taxon>
        <taxon>Rosoideae</taxon>
        <taxon>Rosoideae incertae sedis</taxon>
        <taxon>Rubus</taxon>
    </lineage>
</organism>
<keyword evidence="11 18" id="KW-0472">Membrane</keyword>
<dbReference type="GO" id="GO:0004674">
    <property type="term" value="F:protein serine/threonine kinase activity"/>
    <property type="evidence" value="ECO:0007669"/>
    <property type="project" value="UniProtKB-KW"/>
</dbReference>
<evidence type="ECO:0000256" key="12">
    <source>
        <dbReference type="ARBA" id="ARBA00023157"/>
    </source>
</evidence>
<evidence type="ECO:0000256" key="5">
    <source>
        <dbReference type="ARBA" id="ARBA00022692"/>
    </source>
</evidence>
<dbReference type="AlphaFoldDB" id="A0AAW1WIN2"/>
<evidence type="ECO:0000259" key="21">
    <source>
        <dbReference type="PROSITE" id="PS50948"/>
    </source>
</evidence>
<evidence type="ECO:0000256" key="1">
    <source>
        <dbReference type="ARBA" id="ARBA00004251"/>
    </source>
</evidence>
<dbReference type="SUPFAM" id="SSF56112">
    <property type="entry name" value="Protein kinase-like (PK-like)"/>
    <property type="match status" value="1"/>
</dbReference>
<evidence type="ECO:0000256" key="2">
    <source>
        <dbReference type="ARBA" id="ARBA00022475"/>
    </source>
</evidence>
<dbReference type="PANTHER" id="PTHR27002">
    <property type="entry name" value="RECEPTOR-LIKE SERINE/THREONINE-PROTEIN KINASE SD1-8"/>
    <property type="match status" value="1"/>
</dbReference>
<dbReference type="Gene3D" id="3.30.200.20">
    <property type="entry name" value="Phosphorylase Kinase, domain 1"/>
    <property type="match status" value="1"/>
</dbReference>
<feature type="domain" description="Protein kinase" evidence="19">
    <location>
        <begin position="525"/>
        <end position="811"/>
    </location>
</feature>
<dbReference type="PIRSF" id="PIRSF000641">
    <property type="entry name" value="SRK"/>
    <property type="match status" value="1"/>
</dbReference>
<dbReference type="InterPro" id="IPR001480">
    <property type="entry name" value="Bulb-type_lectin_dom"/>
</dbReference>
<dbReference type="CDD" id="cd14066">
    <property type="entry name" value="STKc_IRAK"/>
    <property type="match status" value="1"/>
</dbReference>
<feature type="domain" description="Apple" evidence="21">
    <location>
        <begin position="366"/>
        <end position="449"/>
    </location>
</feature>
<feature type="compositionally biased region" description="Basic and acidic residues" evidence="17">
    <location>
        <begin position="1"/>
        <end position="14"/>
    </location>
</feature>
<dbReference type="GO" id="GO:0048544">
    <property type="term" value="P:recognition of pollen"/>
    <property type="evidence" value="ECO:0007669"/>
    <property type="project" value="InterPro"/>
</dbReference>
<evidence type="ECO:0000256" key="16">
    <source>
        <dbReference type="PIRNR" id="PIRNR000641"/>
    </source>
</evidence>
<keyword evidence="8 16" id="KW-0418">Kinase</keyword>